<dbReference type="EMBL" id="FRBR01000010">
    <property type="protein sequence ID" value="SHM12130.1"/>
    <property type="molecule type" value="Genomic_DNA"/>
</dbReference>
<dbReference type="Pfam" id="PF07859">
    <property type="entry name" value="Abhydrolase_3"/>
    <property type="match status" value="1"/>
</dbReference>
<dbReference type="STRING" id="337701.SAMN05444398_11039"/>
<dbReference type="Proteomes" id="UP000183974">
    <property type="component" value="Unassembled WGS sequence"/>
</dbReference>
<dbReference type="Gene3D" id="3.40.50.1820">
    <property type="entry name" value="alpha/beta hydrolase"/>
    <property type="match status" value="1"/>
</dbReference>
<dbReference type="AlphaFoldDB" id="A0A1M7G771"/>
<evidence type="ECO:0000256" key="2">
    <source>
        <dbReference type="ARBA" id="ARBA00022801"/>
    </source>
</evidence>
<comment type="similarity">
    <text evidence="1">Belongs to the 'GDXG' lipolytic enzyme family.</text>
</comment>
<keyword evidence="5" id="KW-1185">Reference proteome</keyword>
<gene>
    <name evidence="4" type="ORF">SAMN05444398_11039</name>
</gene>
<dbReference type="InterPro" id="IPR002168">
    <property type="entry name" value="Lipase_GDXG_HIS_AS"/>
</dbReference>
<protein>
    <submittedName>
        <fullName evidence="4">Acetyl esterase/lipase</fullName>
    </submittedName>
</protein>
<proteinExistence type="inferred from homology"/>
<dbReference type="RefSeq" id="WP_073035674.1">
    <property type="nucleotide sequence ID" value="NZ_BMLR01000011.1"/>
</dbReference>
<dbReference type="PANTHER" id="PTHR48081:SF8">
    <property type="entry name" value="ALPHA_BETA HYDROLASE FOLD-3 DOMAIN-CONTAINING PROTEIN-RELATED"/>
    <property type="match status" value="1"/>
</dbReference>
<dbReference type="GO" id="GO:0016787">
    <property type="term" value="F:hydrolase activity"/>
    <property type="evidence" value="ECO:0007669"/>
    <property type="project" value="UniProtKB-KW"/>
</dbReference>
<evidence type="ECO:0000259" key="3">
    <source>
        <dbReference type="Pfam" id="PF07859"/>
    </source>
</evidence>
<dbReference type="InterPro" id="IPR050300">
    <property type="entry name" value="GDXG_lipolytic_enzyme"/>
</dbReference>
<dbReference type="PANTHER" id="PTHR48081">
    <property type="entry name" value="AB HYDROLASE SUPERFAMILY PROTEIN C4A8.06C"/>
    <property type="match status" value="1"/>
</dbReference>
<organism evidence="4 5">
    <name type="scientific">Roseovarius pacificus</name>
    <dbReference type="NCBI Taxonomy" id="337701"/>
    <lineage>
        <taxon>Bacteria</taxon>
        <taxon>Pseudomonadati</taxon>
        <taxon>Pseudomonadota</taxon>
        <taxon>Alphaproteobacteria</taxon>
        <taxon>Rhodobacterales</taxon>
        <taxon>Roseobacteraceae</taxon>
        <taxon>Roseovarius</taxon>
    </lineage>
</organism>
<dbReference type="PROSITE" id="PS01173">
    <property type="entry name" value="LIPASE_GDXG_HIS"/>
    <property type="match status" value="1"/>
</dbReference>
<feature type="domain" description="Alpha/beta hydrolase fold-3" evidence="3">
    <location>
        <begin position="74"/>
        <end position="270"/>
    </location>
</feature>
<evidence type="ECO:0000313" key="4">
    <source>
        <dbReference type="EMBL" id="SHM12130.1"/>
    </source>
</evidence>
<accession>A0A1M7G771</accession>
<dbReference type="InterPro" id="IPR013094">
    <property type="entry name" value="AB_hydrolase_3"/>
</dbReference>
<dbReference type="SUPFAM" id="SSF53474">
    <property type="entry name" value="alpha/beta-Hydrolases"/>
    <property type="match status" value="1"/>
</dbReference>
<evidence type="ECO:0000256" key="1">
    <source>
        <dbReference type="ARBA" id="ARBA00010515"/>
    </source>
</evidence>
<reference evidence="4 5" key="1">
    <citation type="submission" date="2016-11" db="EMBL/GenBank/DDBJ databases">
        <authorList>
            <person name="Jaros S."/>
            <person name="Januszkiewicz K."/>
            <person name="Wedrychowicz H."/>
        </authorList>
    </citation>
    <scope>NUCLEOTIDE SEQUENCE [LARGE SCALE GENOMIC DNA]</scope>
    <source>
        <strain evidence="4 5">DSM 29589</strain>
    </source>
</reference>
<keyword evidence="2" id="KW-0378">Hydrolase</keyword>
<dbReference type="InterPro" id="IPR029058">
    <property type="entry name" value="AB_hydrolase_fold"/>
</dbReference>
<evidence type="ECO:0000313" key="5">
    <source>
        <dbReference type="Proteomes" id="UP000183974"/>
    </source>
</evidence>
<dbReference type="OrthoDB" id="9806180at2"/>
<sequence>MSLRRGILNVVLRLTEKRHLARATDPMELREAFERKARFWFRAPRGSRFVDARMDGVPVTWAYGPGVGDEGPIILYLHGGGYVFGSPRTHRAMVARLSGITRLPAVLPDYRLAPEHVFPAALEDALAVYIELSAQREVILGGDSAGGGLALALLGEILKHGLRRPAGVFCFSPLTDMTYSGDSMVANRQADAMLPAKRAGELGDMYLQGVSPRDPRASPLFAQMRGAPPVWMAAGDTEILLDDTRRMAARLREQGVDVTEEIKHDLPHVWPVFGPVLLPEAGETLTRLAGWISRLRQSSGDS</sequence>
<name>A0A1M7G771_9RHOB</name>